<evidence type="ECO:0000256" key="2">
    <source>
        <dbReference type="ARBA" id="ARBA00022679"/>
    </source>
</evidence>
<dbReference type="Pfam" id="PF08323">
    <property type="entry name" value="Glyco_transf_5"/>
    <property type="match status" value="1"/>
</dbReference>
<reference evidence="4" key="2">
    <citation type="submission" date="2015-07" db="EMBL/GenBank/DDBJ databases">
        <title>Plasmids, circular viruses and viroids from rat gut.</title>
        <authorList>
            <person name="Jorgensen T.J."/>
            <person name="Hansen M.A."/>
            <person name="Xu Z."/>
            <person name="Tabak M.A."/>
            <person name="Sorensen S.J."/>
            <person name="Hansen L.H."/>
        </authorList>
    </citation>
    <scope>NUCLEOTIDE SEQUENCE</scope>
    <source>
        <strain evidence="4">RGRH1863</strain>
    </source>
</reference>
<dbReference type="InterPro" id="IPR013534">
    <property type="entry name" value="Starch_synth_cat_dom"/>
</dbReference>
<evidence type="ECO:0000313" key="4">
    <source>
        <dbReference type="EMBL" id="CRY98160.1"/>
    </source>
</evidence>
<sequence length="257" mass="28943">MKPKKILFVTQEINPYVPASTLTPLGRELPLASIDAGYETRAFMPKWGNINERRNQLHEVIRLSGINIVVDDVDHPLIIKVASVTGTRMQVYFIDNEDFFAKRLEEAGVDGKEYTDNFERSVFFARGVLETVKKLRWAPDVINCQGWTAAAMPFLLKTEFADEPCFRNTQTIYTITDNKLTLPAERLASILGEEAEKQRLTEEFGQSITPEQMDRLAIRYADAVCAANAETQAEQLAYAESLGNHRGVVFGHASLNQ</sequence>
<dbReference type="EMBL" id="LN854355">
    <property type="protein sequence ID" value="CRY98160.1"/>
    <property type="molecule type" value="Genomic_DNA"/>
</dbReference>
<protein>
    <recommendedName>
        <fullName evidence="3">Starch synthase catalytic domain-containing protein</fullName>
    </recommendedName>
</protein>
<proteinExistence type="predicted"/>
<organism evidence="4">
    <name type="scientific">uncultured prokaryote</name>
    <dbReference type="NCBI Taxonomy" id="198431"/>
    <lineage>
        <taxon>unclassified sequences</taxon>
        <taxon>environmental samples</taxon>
    </lineage>
</organism>
<keyword evidence="1" id="KW-0328">Glycosyltransferase</keyword>
<keyword evidence="2" id="KW-0808">Transferase</keyword>
<feature type="domain" description="Starch synthase catalytic" evidence="3">
    <location>
        <begin position="5"/>
        <end position="232"/>
    </location>
</feature>
<name>A0A0H5Q9U9_9ZZZZ</name>
<dbReference type="PANTHER" id="PTHR45825:SF11">
    <property type="entry name" value="ALPHA AMYLASE DOMAIN-CONTAINING PROTEIN"/>
    <property type="match status" value="1"/>
</dbReference>
<dbReference type="GO" id="GO:0016757">
    <property type="term" value="F:glycosyltransferase activity"/>
    <property type="evidence" value="ECO:0007669"/>
    <property type="project" value="UniProtKB-KW"/>
</dbReference>
<dbReference type="AlphaFoldDB" id="A0A0H5Q9U9"/>
<reference evidence="4" key="1">
    <citation type="submission" date="2015-06" db="EMBL/GenBank/DDBJ databases">
        <authorList>
            <person name="Joergensen T."/>
        </authorList>
    </citation>
    <scope>NUCLEOTIDE SEQUENCE</scope>
    <source>
        <strain evidence="4">RGRH1863</strain>
    </source>
</reference>
<dbReference type="Gene3D" id="3.40.50.2000">
    <property type="entry name" value="Glycogen Phosphorylase B"/>
    <property type="match status" value="1"/>
</dbReference>
<dbReference type="SUPFAM" id="SSF53756">
    <property type="entry name" value="UDP-Glycosyltransferase/glycogen phosphorylase"/>
    <property type="match status" value="1"/>
</dbReference>
<accession>A0A0H5Q9U9</accession>
<dbReference type="PANTHER" id="PTHR45825">
    <property type="entry name" value="GRANULE-BOUND STARCH SYNTHASE 1, CHLOROPLASTIC/AMYLOPLASTIC"/>
    <property type="match status" value="1"/>
</dbReference>
<evidence type="ECO:0000256" key="1">
    <source>
        <dbReference type="ARBA" id="ARBA00022676"/>
    </source>
</evidence>
<evidence type="ECO:0000259" key="3">
    <source>
        <dbReference type="Pfam" id="PF08323"/>
    </source>
</evidence>